<feature type="signal peptide" evidence="2">
    <location>
        <begin position="1"/>
        <end position="28"/>
    </location>
</feature>
<dbReference type="PROSITE" id="PS50005">
    <property type="entry name" value="TPR"/>
    <property type="match status" value="1"/>
</dbReference>
<dbReference type="OrthoDB" id="359561at2"/>
<keyword evidence="4" id="KW-1185">Reference proteome</keyword>
<dbReference type="PROSITE" id="PS51257">
    <property type="entry name" value="PROKAR_LIPOPROTEIN"/>
    <property type="match status" value="1"/>
</dbReference>
<dbReference type="InterPro" id="IPR019734">
    <property type="entry name" value="TPR_rpt"/>
</dbReference>
<proteinExistence type="predicted"/>
<dbReference type="STRING" id="907348.TresaDRAFT_1425"/>
<reference evidence="3 4" key="1">
    <citation type="submission" date="2011-09" db="EMBL/GenBank/DDBJ databases">
        <title>The draft genome of Treponema saccharophilum DSM 2985.</title>
        <authorList>
            <consortium name="US DOE Joint Genome Institute (JGI-PGF)"/>
            <person name="Lucas S."/>
            <person name="Copeland A."/>
            <person name="Lapidus A."/>
            <person name="Glavina del Rio T."/>
            <person name="Dalin E."/>
            <person name="Tice H."/>
            <person name="Bruce D."/>
            <person name="Goodwin L."/>
            <person name="Pitluck S."/>
            <person name="Peters L."/>
            <person name="Kyrpides N."/>
            <person name="Mavromatis K."/>
            <person name="Ivanova N."/>
            <person name="Markowitz V."/>
            <person name="Cheng J.-F."/>
            <person name="Hugenholtz P."/>
            <person name="Woyke T."/>
            <person name="Wu D."/>
            <person name="Gronow S."/>
            <person name="Wellnitz S."/>
            <person name="Brambilla E."/>
            <person name="Klenk H.-P."/>
            <person name="Eisen J.A."/>
        </authorList>
    </citation>
    <scope>NUCLEOTIDE SEQUENCE [LARGE SCALE GENOMIC DNA]</scope>
    <source>
        <strain evidence="3 4">DSM 2985</strain>
    </source>
</reference>
<evidence type="ECO:0000313" key="3">
    <source>
        <dbReference type="EMBL" id="EIC02089.1"/>
    </source>
</evidence>
<accession>H7EK02</accession>
<protein>
    <submittedName>
        <fullName evidence="3">Uncharacterized protein</fullName>
    </submittedName>
</protein>
<dbReference type="RefSeq" id="WP_002703775.1">
    <property type="nucleotide sequence ID" value="NZ_AGRW01000043.1"/>
</dbReference>
<dbReference type="PATRIC" id="fig|907348.3.peg.1204"/>
<dbReference type="SUPFAM" id="SSF48452">
    <property type="entry name" value="TPR-like"/>
    <property type="match status" value="1"/>
</dbReference>
<name>H7EK02_9SPIR</name>
<organism evidence="3 4">
    <name type="scientific">Treponema saccharophilum DSM 2985</name>
    <dbReference type="NCBI Taxonomy" id="907348"/>
    <lineage>
        <taxon>Bacteria</taxon>
        <taxon>Pseudomonadati</taxon>
        <taxon>Spirochaetota</taxon>
        <taxon>Spirochaetia</taxon>
        <taxon>Spirochaetales</taxon>
        <taxon>Treponemataceae</taxon>
        <taxon>Treponema</taxon>
    </lineage>
</organism>
<evidence type="ECO:0000256" key="2">
    <source>
        <dbReference type="SAM" id="SignalP"/>
    </source>
</evidence>
<sequence>MCRTFRFFAVAAASACFALLSGCASKRAMVITAVGDAADTKFELANDALVAGKFEQAGQLLCDVYTMAFSIDDADLLCRTALSGVSYKIATGNLGAVKGGEPSFISSSADLILSDARRFASASARPEALSAVCDIFGVRLSLASGKKSYRAYADTLRSLEKKLQKEPFYLAVLHRTLGDVLVSAKDYDSAASSFVEAAKIHTKNRYLVEIGTDWYGAARAYSLGGKKDEAVSAIRSALKYDRDAENTSAIASDYFAWAKILVKGKPTPAERKEARALAEWASSVFRSGGFVPDAEACEKFAASLG</sequence>
<gene>
    <name evidence="3" type="ORF">TresaDRAFT_1425</name>
</gene>
<feature type="chain" id="PRO_5003609197" evidence="2">
    <location>
        <begin position="29"/>
        <end position="305"/>
    </location>
</feature>
<dbReference type="SMART" id="SM00028">
    <property type="entry name" value="TPR"/>
    <property type="match status" value="2"/>
</dbReference>
<dbReference type="InterPro" id="IPR011990">
    <property type="entry name" value="TPR-like_helical_dom_sf"/>
</dbReference>
<dbReference type="Gene3D" id="1.25.40.10">
    <property type="entry name" value="Tetratricopeptide repeat domain"/>
    <property type="match status" value="1"/>
</dbReference>
<evidence type="ECO:0000313" key="4">
    <source>
        <dbReference type="Proteomes" id="UP000003571"/>
    </source>
</evidence>
<dbReference type="AlphaFoldDB" id="H7EK02"/>
<keyword evidence="2" id="KW-0732">Signal</keyword>
<feature type="repeat" description="TPR" evidence="1">
    <location>
        <begin position="171"/>
        <end position="204"/>
    </location>
</feature>
<dbReference type="EMBL" id="AGRW01000043">
    <property type="protein sequence ID" value="EIC02089.1"/>
    <property type="molecule type" value="Genomic_DNA"/>
</dbReference>
<evidence type="ECO:0000256" key="1">
    <source>
        <dbReference type="PROSITE-ProRule" id="PRU00339"/>
    </source>
</evidence>
<dbReference type="Proteomes" id="UP000003571">
    <property type="component" value="Unassembled WGS sequence"/>
</dbReference>
<keyword evidence="1" id="KW-0802">TPR repeat</keyword>
<comment type="caution">
    <text evidence="3">The sequence shown here is derived from an EMBL/GenBank/DDBJ whole genome shotgun (WGS) entry which is preliminary data.</text>
</comment>